<keyword evidence="2" id="KW-1185">Reference proteome</keyword>
<proteinExistence type="predicted"/>
<comment type="caution">
    <text evidence="1">The sequence shown here is derived from an EMBL/GenBank/DDBJ whole genome shotgun (WGS) entry which is preliminary data.</text>
</comment>
<dbReference type="EMBL" id="REGN01012294">
    <property type="protein sequence ID" value="RMZ96221.1"/>
    <property type="molecule type" value="Genomic_DNA"/>
</dbReference>
<protein>
    <submittedName>
        <fullName evidence="1">Uncharacterized protein</fullName>
    </submittedName>
</protein>
<dbReference type="Proteomes" id="UP000276133">
    <property type="component" value="Unassembled WGS sequence"/>
</dbReference>
<evidence type="ECO:0000313" key="2">
    <source>
        <dbReference type="Proteomes" id="UP000276133"/>
    </source>
</evidence>
<sequence length="98" mass="11407">MASSSILTTKEYQKTKNKLFIFSLSFLGITSKLGENFCARYIETRFIEIPLKTMGNFYFFIKIFIEKCSNIFAFDERIVDIVDVFTPYSLESVVVVIF</sequence>
<accession>A0A3M7PAU4</accession>
<gene>
    <name evidence="1" type="ORF">BpHYR1_031482</name>
</gene>
<evidence type="ECO:0000313" key="1">
    <source>
        <dbReference type="EMBL" id="RMZ96221.1"/>
    </source>
</evidence>
<name>A0A3M7PAU4_BRAPC</name>
<reference evidence="1 2" key="1">
    <citation type="journal article" date="2018" name="Sci. Rep.">
        <title>Genomic signatures of local adaptation to the degree of environmental predictability in rotifers.</title>
        <authorList>
            <person name="Franch-Gras L."/>
            <person name="Hahn C."/>
            <person name="Garcia-Roger E.M."/>
            <person name="Carmona M.J."/>
            <person name="Serra M."/>
            <person name="Gomez A."/>
        </authorList>
    </citation>
    <scope>NUCLEOTIDE SEQUENCE [LARGE SCALE GENOMIC DNA]</scope>
    <source>
        <strain evidence="1">HYR1</strain>
    </source>
</reference>
<dbReference type="AlphaFoldDB" id="A0A3M7PAU4"/>
<organism evidence="1 2">
    <name type="scientific">Brachionus plicatilis</name>
    <name type="common">Marine rotifer</name>
    <name type="synonym">Brachionus muelleri</name>
    <dbReference type="NCBI Taxonomy" id="10195"/>
    <lineage>
        <taxon>Eukaryota</taxon>
        <taxon>Metazoa</taxon>
        <taxon>Spiralia</taxon>
        <taxon>Gnathifera</taxon>
        <taxon>Rotifera</taxon>
        <taxon>Eurotatoria</taxon>
        <taxon>Monogononta</taxon>
        <taxon>Pseudotrocha</taxon>
        <taxon>Ploima</taxon>
        <taxon>Brachionidae</taxon>
        <taxon>Brachionus</taxon>
    </lineage>
</organism>